<evidence type="ECO:0000313" key="1">
    <source>
        <dbReference type="EMBL" id="SDM14575.1"/>
    </source>
</evidence>
<dbReference type="Pfam" id="PF15428">
    <property type="entry name" value="Imm26"/>
    <property type="match status" value="1"/>
</dbReference>
<dbReference type="RefSeq" id="WP_089744924.1">
    <property type="nucleotide sequence ID" value="NZ_FNHD01000014.1"/>
</dbReference>
<gene>
    <name evidence="1" type="ORF">SAMN05216273_11490</name>
</gene>
<keyword evidence="2" id="KW-1185">Reference proteome</keyword>
<proteinExistence type="predicted"/>
<sequence length="168" mass="19704">MARKLKTKIGDVFSVPINDEEKRYMQLIAFDLTQLNSDVIRAFKKTYSINDKPILEEVIKDEIFFYAHCVTKFGIKLNLWEKVGNIENIGNIKDVIFKSTNDYGHKKGEEPIKVSNDWYIWHISEDRIRVGKLDGNNRNAEIGLVVNPYDIVDRMKTGKYNFFYPDFE</sequence>
<accession>A0ABY0QZ69</accession>
<organism evidence="1 2">
    <name type="scientific">Chryseobacterium taihuense</name>
    <dbReference type="NCBI Taxonomy" id="1141221"/>
    <lineage>
        <taxon>Bacteria</taxon>
        <taxon>Pseudomonadati</taxon>
        <taxon>Bacteroidota</taxon>
        <taxon>Flavobacteriia</taxon>
        <taxon>Flavobacteriales</taxon>
        <taxon>Weeksellaceae</taxon>
        <taxon>Chryseobacterium group</taxon>
        <taxon>Chryseobacterium</taxon>
    </lineage>
</organism>
<reference evidence="1 2" key="1">
    <citation type="submission" date="2016-10" db="EMBL/GenBank/DDBJ databases">
        <authorList>
            <person name="Varghese N."/>
            <person name="Submissions S."/>
        </authorList>
    </citation>
    <scope>NUCLEOTIDE SEQUENCE [LARGE SCALE GENOMIC DNA]</scope>
    <source>
        <strain evidence="1 2">CGMCC 1.10941</strain>
    </source>
</reference>
<dbReference type="EMBL" id="FNHD01000014">
    <property type="protein sequence ID" value="SDM14575.1"/>
    <property type="molecule type" value="Genomic_DNA"/>
</dbReference>
<evidence type="ECO:0000313" key="2">
    <source>
        <dbReference type="Proteomes" id="UP000199242"/>
    </source>
</evidence>
<dbReference type="InterPro" id="IPR029278">
    <property type="entry name" value="Imm26"/>
</dbReference>
<evidence type="ECO:0008006" key="3">
    <source>
        <dbReference type="Google" id="ProtNLM"/>
    </source>
</evidence>
<protein>
    <recommendedName>
        <fullName evidence="3">Immunity protein 26</fullName>
    </recommendedName>
</protein>
<comment type="caution">
    <text evidence="1">The sequence shown here is derived from an EMBL/GenBank/DDBJ whole genome shotgun (WGS) entry which is preliminary data.</text>
</comment>
<dbReference type="Proteomes" id="UP000199242">
    <property type="component" value="Unassembled WGS sequence"/>
</dbReference>
<name>A0ABY0QZ69_9FLAO</name>